<dbReference type="GO" id="GO:0010228">
    <property type="term" value="P:vegetative to reproductive phase transition of meristem"/>
    <property type="evidence" value="ECO:0007669"/>
    <property type="project" value="UniProtKB-ARBA"/>
</dbReference>
<evidence type="ECO:0000256" key="10">
    <source>
        <dbReference type="PROSITE-ProRule" id="PRU00146"/>
    </source>
</evidence>
<dbReference type="PROSITE" id="PS51805">
    <property type="entry name" value="EPHD"/>
    <property type="match status" value="1"/>
</dbReference>
<gene>
    <name evidence="17" type="ORF">SAY87_000944</name>
</gene>
<evidence type="ECO:0000256" key="6">
    <source>
        <dbReference type="ARBA" id="ARBA00022771"/>
    </source>
</evidence>
<dbReference type="PROSITE" id="PS50280">
    <property type="entry name" value="SET"/>
    <property type="match status" value="1"/>
</dbReference>
<dbReference type="GO" id="GO:0042800">
    <property type="term" value="F:histone H3K4 methyltransferase activity"/>
    <property type="evidence" value="ECO:0007669"/>
    <property type="project" value="UniProtKB-ARBA"/>
</dbReference>
<evidence type="ECO:0000259" key="16">
    <source>
        <dbReference type="PROSITE" id="PS51805"/>
    </source>
</evidence>
<dbReference type="Gene3D" id="3.30.160.360">
    <property type="match status" value="1"/>
</dbReference>
<dbReference type="Pfam" id="PF13832">
    <property type="entry name" value="zf-HC5HC2H_2"/>
    <property type="match status" value="1"/>
</dbReference>
<evidence type="ECO:0000256" key="1">
    <source>
        <dbReference type="ARBA" id="ARBA00004123"/>
    </source>
</evidence>
<evidence type="ECO:0000259" key="13">
    <source>
        <dbReference type="PROSITE" id="PS50280"/>
    </source>
</evidence>
<evidence type="ECO:0000256" key="4">
    <source>
        <dbReference type="ARBA" id="ARBA00022691"/>
    </source>
</evidence>
<dbReference type="InterPro" id="IPR013083">
    <property type="entry name" value="Znf_RING/FYVE/PHD"/>
</dbReference>
<dbReference type="SMART" id="SM00293">
    <property type="entry name" value="PWWP"/>
    <property type="match status" value="1"/>
</dbReference>
<name>A0AAN7JHG7_9MYRT</name>
<feature type="domain" description="PHD-type" evidence="16">
    <location>
        <begin position="688"/>
        <end position="813"/>
    </location>
</feature>
<dbReference type="CDD" id="cd20404">
    <property type="entry name" value="Tudor_Agenet_AtEML-like"/>
    <property type="match status" value="1"/>
</dbReference>
<dbReference type="SMART" id="SM00542">
    <property type="entry name" value="FYRC"/>
    <property type="match status" value="1"/>
</dbReference>
<evidence type="ECO:0000256" key="3">
    <source>
        <dbReference type="ARBA" id="ARBA00022679"/>
    </source>
</evidence>
<dbReference type="Gene3D" id="3.30.40.10">
    <property type="entry name" value="Zinc/RING finger domain, C3HC4 (zinc finger)"/>
    <property type="match status" value="2"/>
</dbReference>
<evidence type="ECO:0000259" key="12">
    <source>
        <dbReference type="PROSITE" id="PS50016"/>
    </source>
</evidence>
<feature type="region of interest" description="Disordered" evidence="11">
    <location>
        <begin position="56"/>
        <end position="86"/>
    </location>
</feature>
<evidence type="ECO:0000256" key="2">
    <source>
        <dbReference type="ARBA" id="ARBA00022603"/>
    </source>
</evidence>
<dbReference type="Pfam" id="PF00856">
    <property type="entry name" value="SET"/>
    <property type="match status" value="1"/>
</dbReference>
<dbReference type="SUPFAM" id="SSF57903">
    <property type="entry name" value="FYVE/PHD zinc finger"/>
    <property type="match status" value="1"/>
</dbReference>
<dbReference type="SMART" id="SM00249">
    <property type="entry name" value="PHD"/>
    <property type="match status" value="2"/>
</dbReference>
<accession>A0AAN7JHG7</accession>
<dbReference type="CDD" id="cd15662">
    <property type="entry name" value="ePHD_ATX1_2_like"/>
    <property type="match status" value="1"/>
</dbReference>
<feature type="region of interest" description="Disordered" evidence="11">
    <location>
        <begin position="187"/>
        <end position="207"/>
    </location>
</feature>
<dbReference type="Pfam" id="PF05965">
    <property type="entry name" value="FYRC"/>
    <property type="match status" value="1"/>
</dbReference>
<dbReference type="InterPro" id="IPR042010">
    <property type="entry name" value="ATX1/2_PHD"/>
</dbReference>
<keyword evidence="7" id="KW-0862">Zinc</keyword>
<keyword evidence="6 10" id="KW-0863">Zinc-finger</keyword>
<dbReference type="AlphaFoldDB" id="A0AAN7JHG7"/>
<dbReference type="PROSITE" id="PS50868">
    <property type="entry name" value="POST_SET"/>
    <property type="match status" value="1"/>
</dbReference>
<dbReference type="PROSITE" id="PS51542">
    <property type="entry name" value="FYRN"/>
    <property type="match status" value="1"/>
</dbReference>
<dbReference type="InterPro" id="IPR046341">
    <property type="entry name" value="SET_dom_sf"/>
</dbReference>
<keyword evidence="9" id="KW-0539">Nucleus</keyword>
<keyword evidence="2" id="KW-0489">Methyltransferase</keyword>
<keyword evidence="5" id="KW-0479">Metal-binding</keyword>
<dbReference type="InterPro" id="IPR047365">
    <property type="entry name" value="Tudor_AtPTM-like"/>
</dbReference>
<comment type="caution">
    <text evidence="17">The sequence shown here is derived from an EMBL/GenBank/DDBJ whole genome shotgun (WGS) entry which is preliminary data.</text>
</comment>
<dbReference type="PANTHER" id="PTHR13793">
    <property type="entry name" value="PHD FINGER PROTEINS"/>
    <property type="match status" value="1"/>
</dbReference>
<evidence type="ECO:0000259" key="14">
    <source>
        <dbReference type="PROSITE" id="PS50812"/>
    </source>
</evidence>
<dbReference type="InterPro" id="IPR001214">
    <property type="entry name" value="SET_dom"/>
</dbReference>
<dbReference type="PROSITE" id="PS50016">
    <property type="entry name" value="ZF_PHD_2"/>
    <property type="match status" value="1"/>
</dbReference>
<dbReference type="InterPro" id="IPR011011">
    <property type="entry name" value="Znf_FYVE_PHD"/>
</dbReference>
<keyword evidence="8" id="KW-0156">Chromatin regulator</keyword>
<keyword evidence="3" id="KW-0808">Transferase</keyword>
<dbReference type="InterPro" id="IPR002999">
    <property type="entry name" value="Tudor"/>
</dbReference>
<dbReference type="SMART" id="SM00317">
    <property type="entry name" value="SET"/>
    <property type="match status" value="1"/>
</dbReference>
<dbReference type="SMART" id="SM00333">
    <property type="entry name" value="TUDOR"/>
    <property type="match status" value="1"/>
</dbReference>
<dbReference type="Pfam" id="PF13831">
    <property type="entry name" value="PHD_2"/>
    <property type="match status" value="1"/>
</dbReference>
<dbReference type="GO" id="GO:0006357">
    <property type="term" value="P:regulation of transcription by RNA polymerase II"/>
    <property type="evidence" value="ECO:0007669"/>
    <property type="project" value="TreeGrafter"/>
</dbReference>
<dbReference type="GO" id="GO:0008270">
    <property type="term" value="F:zinc ion binding"/>
    <property type="evidence" value="ECO:0007669"/>
    <property type="project" value="UniProtKB-KW"/>
</dbReference>
<dbReference type="Proteomes" id="UP001345219">
    <property type="component" value="Chromosome 1"/>
</dbReference>
<dbReference type="InterPro" id="IPR034732">
    <property type="entry name" value="EPHD"/>
</dbReference>
<evidence type="ECO:0000259" key="15">
    <source>
        <dbReference type="PROSITE" id="PS50868"/>
    </source>
</evidence>
<keyword evidence="18" id="KW-1185">Reference proteome</keyword>
<dbReference type="GO" id="GO:0000785">
    <property type="term" value="C:chromatin"/>
    <property type="evidence" value="ECO:0007669"/>
    <property type="project" value="TreeGrafter"/>
</dbReference>
<dbReference type="PROSITE" id="PS51543">
    <property type="entry name" value="FYRC"/>
    <property type="match status" value="1"/>
</dbReference>
<feature type="domain" description="Post-SET" evidence="15">
    <location>
        <begin position="1057"/>
        <end position="1073"/>
    </location>
</feature>
<dbReference type="PANTHER" id="PTHR13793:SF140">
    <property type="entry name" value="HISTONE-LYSINE N-METHYLTRANSFERASE ATX2"/>
    <property type="match status" value="1"/>
</dbReference>
<dbReference type="InterPro" id="IPR001965">
    <property type="entry name" value="Znf_PHD"/>
</dbReference>
<dbReference type="PROSITE" id="PS50812">
    <property type="entry name" value="PWWP"/>
    <property type="match status" value="1"/>
</dbReference>
<protein>
    <recommendedName>
        <fullName evidence="19">Histone-lysine N-methyltransferase ATX2</fullName>
    </recommendedName>
</protein>
<dbReference type="Gene3D" id="2.30.30.140">
    <property type="match status" value="2"/>
</dbReference>
<dbReference type="InterPro" id="IPR019787">
    <property type="entry name" value="Znf_PHD-finger"/>
</dbReference>
<dbReference type="CDD" id="cd20142">
    <property type="entry name" value="PWWP_AtATX1-like"/>
    <property type="match status" value="1"/>
</dbReference>
<evidence type="ECO:0000256" key="7">
    <source>
        <dbReference type="ARBA" id="ARBA00022833"/>
    </source>
</evidence>
<dbReference type="SUPFAM" id="SSF63748">
    <property type="entry name" value="Tudor/PWWP/MBT"/>
    <property type="match status" value="1"/>
</dbReference>
<dbReference type="InterPro" id="IPR050701">
    <property type="entry name" value="Histone_Mod_Regulator"/>
</dbReference>
<dbReference type="Pfam" id="PF00855">
    <property type="entry name" value="PWWP"/>
    <property type="match status" value="1"/>
</dbReference>
<dbReference type="FunFam" id="2.170.270.10:FF:000040">
    <property type="entry name" value="Histone-lysine N-methyltransferase"/>
    <property type="match status" value="1"/>
</dbReference>
<evidence type="ECO:0000256" key="5">
    <source>
        <dbReference type="ARBA" id="ARBA00022723"/>
    </source>
</evidence>
<dbReference type="SMART" id="SM00541">
    <property type="entry name" value="FYRN"/>
    <property type="match status" value="1"/>
</dbReference>
<comment type="subcellular location">
    <subcellularLocation>
        <location evidence="1">Nucleus</location>
    </subcellularLocation>
</comment>
<feature type="domain" description="PHD-type" evidence="12">
    <location>
        <begin position="632"/>
        <end position="683"/>
    </location>
</feature>
<dbReference type="EMBL" id="JAXIOK010000023">
    <property type="protein sequence ID" value="KAK4742943.1"/>
    <property type="molecule type" value="Genomic_DNA"/>
</dbReference>
<dbReference type="InterPro" id="IPR000313">
    <property type="entry name" value="PWWP_dom"/>
</dbReference>
<dbReference type="CDD" id="cd15494">
    <property type="entry name" value="PHD_ATX1_2_like"/>
    <property type="match status" value="1"/>
</dbReference>
<dbReference type="Gene3D" id="2.170.270.10">
    <property type="entry name" value="SET domain"/>
    <property type="match status" value="1"/>
</dbReference>
<dbReference type="PROSITE" id="PS01359">
    <property type="entry name" value="ZF_PHD_1"/>
    <property type="match status" value="1"/>
</dbReference>
<organism evidence="17 18">
    <name type="scientific">Trapa incisa</name>
    <dbReference type="NCBI Taxonomy" id="236973"/>
    <lineage>
        <taxon>Eukaryota</taxon>
        <taxon>Viridiplantae</taxon>
        <taxon>Streptophyta</taxon>
        <taxon>Embryophyta</taxon>
        <taxon>Tracheophyta</taxon>
        <taxon>Spermatophyta</taxon>
        <taxon>Magnoliopsida</taxon>
        <taxon>eudicotyledons</taxon>
        <taxon>Gunneridae</taxon>
        <taxon>Pentapetalae</taxon>
        <taxon>rosids</taxon>
        <taxon>malvids</taxon>
        <taxon>Myrtales</taxon>
        <taxon>Lythraceae</taxon>
        <taxon>Trapa</taxon>
    </lineage>
</organism>
<dbReference type="GO" id="GO:0040029">
    <property type="term" value="P:epigenetic regulation of gene expression"/>
    <property type="evidence" value="ECO:0007669"/>
    <property type="project" value="UniProtKB-ARBA"/>
</dbReference>
<dbReference type="SUPFAM" id="SSF82199">
    <property type="entry name" value="SET domain"/>
    <property type="match status" value="1"/>
</dbReference>
<dbReference type="GO" id="GO:0032259">
    <property type="term" value="P:methylation"/>
    <property type="evidence" value="ECO:0007669"/>
    <property type="project" value="UniProtKB-KW"/>
</dbReference>
<evidence type="ECO:0000313" key="17">
    <source>
        <dbReference type="EMBL" id="KAK4742943.1"/>
    </source>
</evidence>
<proteinExistence type="predicted"/>
<dbReference type="InterPro" id="IPR003889">
    <property type="entry name" value="FYrich_C"/>
</dbReference>
<reference evidence="17 18" key="1">
    <citation type="journal article" date="2023" name="Hortic Res">
        <title>Pangenome of water caltrop reveals structural variations and asymmetric subgenome divergence after allopolyploidization.</title>
        <authorList>
            <person name="Zhang X."/>
            <person name="Chen Y."/>
            <person name="Wang L."/>
            <person name="Yuan Y."/>
            <person name="Fang M."/>
            <person name="Shi L."/>
            <person name="Lu R."/>
            <person name="Comes H.P."/>
            <person name="Ma Y."/>
            <person name="Chen Y."/>
            <person name="Huang G."/>
            <person name="Zhou Y."/>
            <person name="Zheng Z."/>
            <person name="Qiu Y."/>
        </authorList>
    </citation>
    <scope>NUCLEOTIDE SEQUENCE [LARGE SCALE GENOMIC DNA]</scope>
    <source>
        <tissue evidence="17">Roots</tissue>
    </source>
</reference>
<feature type="domain" description="PWWP" evidence="14">
    <location>
        <begin position="323"/>
        <end position="386"/>
    </location>
</feature>
<dbReference type="InterPro" id="IPR003888">
    <property type="entry name" value="FYrich_N"/>
</dbReference>
<dbReference type="InterPro" id="IPR003616">
    <property type="entry name" value="Post-SET_dom"/>
</dbReference>
<dbReference type="Pfam" id="PF05964">
    <property type="entry name" value="FYRN"/>
    <property type="match status" value="1"/>
</dbReference>
<evidence type="ECO:0000256" key="9">
    <source>
        <dbReference type="ARBA" id="ARBA00023242"/>
    </source>
</evidence>
<keyword evidence="4" id="KW-0949">S-adenosyl-L-methionine</keyword>
<evidence type="ECO:0008006" key="19">
    <source>
        <dbReference type="Google" id="ProtNLM"/>
    </source>
</evidence>
<dbReference type="Pfam" id="PF21743">
    <property type="entry name" value="PTM_DIR17_Tudor"/>
    <property type="match status" value="1"/>
</dbReference>
<dbReference type="InterPro" id="IPR041956">
    <property type="entry name" value="ATX1/2_ePHD"/>
</dbReference>
<dbReference type="GO" id="GO:0048188">
    <property type="term" value="C:Set1C/COMPASS complex"/>
    <property type="evidence" value="ECO:0007669"/>
    <property type="project" value="UniProtKB-ARBA"/>
</dbReference>
<dbReference type="InterPro" id="IPR019786">
    <property type="entry name" value="Zinc_finger_PHD-type_CS"/>
</dbReference>
<feature type="domain" description="SET" evidence="13">
    <location>
        <begin position="933"/>
        <end position="1051"/>
    </location>
</feature>
<dbReference type="FunFam" id="3.30.40.10:FF:000293">
    <property type="entry name" value="Histone-lysine N-methyltransferase"/>
    <property type="match status" value="1"/>
</dbReference>
<dbReference type="CDD" id="cd10518">
    <property type="entry name" value="SET_SETD1-like"/>
    <property type="match status" value="1"/>
</dbReference>
<evidence type="ECO:0000256" key="8">
    <source>
        <dbReference type="ARBA" id="ARBA00022853"/>
    </source>
</evidence>
<evidence type="ECO:0000256" key="11">
    <source>
        <dbReference type="SAM" id="MobiDB-lite"/>
    </source>
</evidence>
<evidence type="ECO:0000313" key="18">
    <source>
        <dbReference type="Proteomes" id="UP001345219"/>
    </source>
</evidence>
<sequence length="1097" mass="123245">MAFSAPGEEDDTGIDALSSGSIRYLSLDDVYSATSPASGSSILMSKKIKARKFENISDDPKNASGCEGSCIDEGRSGRRRPRDNAPMLHVYSRRNKRQLVDDAMQSGSFFDLLSRAKLTVTNPAKVEPIESDRGRVVVAGVSDIDELVNTKKKRMSFNGELPKLGVVSSAPLDFKGPRLRENRNHMMINSQKRKPTRKSEGTQSMDDGLQNKKRWVRLSFEDVDPNAFIGLQCKVFWPLDVDWYTGSIVGYDLEIGKHHVKYEDGDTEDINLAQEKIKFFTSPEEMQRLNLKYGSKSTSTDSLSYDEMVVLAAGWDDFQELESGDIVWAKLTGHAMWPGIIVDDSLMTSCSISNKISAGKSVSVHFFGTHDFARIKTKQVISFLKGLNNSFHLKCKKPLFIQGLEEAKVYLSEQRLPRRMVRLQSDPCSGDCVSLSDEGGECRENFIDCINEEPSERFLGGIGAPPYVIGDLQITSLGRIMRDSSNFQDGEFTCPKGYTAVRKFTSVTDPSTSAVYKMEVLEDAKSRGRPLFKVTLGSGEQIKGSTPSACWDKIYCRMKACSSSANGSASGCCTERIPGNGSDMFGFSNPEVIKLIQALSKSRNLSKSFKCKNSSQDLPAGYRPVRVEWKDLDRCNVCHMDEEYSNNLFLQCDKCRMMVHARCYGELEPVDGVLWFCNLCRPGAPTPPPICCLCPVVGGAMKPTTDGRWAHLACAMWIPETCLSDVKRMEPIDGISRIHRDRWKLFCNICGVAYGACIQCSNNSCRVAYHPLCARAADLCVELEDEERLHLLSFDDDEENQCIRLFSFCKRHKQPSNERRSEVAHIGQIASQCCDYNPPTNPTGCARTEPYNYFGRRGRKEPAALAAASLKRSFVENQPYLVSGYCQHELLGKEMTYNEVTLSKYASSLQRLVPENISSMAEKYGFMRETFRKRLAFGKSGIHGFGIFAKQEHRAGDMVIEYTGELVRPPIADRREHFIYNSLVGAGTYMFRIDEERVIDATRAGSIAHLINHSCEPNCYSRVITVNGDDHIIIFAKRDIKRWEELTYDYRFFSIDERLACYCGFERCRGVVNDTESEEQAAKLRVPCSELYDWNGE</sequence>